<dbReference type="PIRSF" id="PIRSF029477">
    <property type="entry name" value="UCP029477"/>
    <property type="match status" value="1"/>
</dbReference>
<gene>
    <name evidence="2" type="ORF">GQN54_15095</name>
</gene>
<evidence type="ECO:0000313" key="3">
    <source>
        <dbReference type="Proteomes" id="UP000470771"/>
    </source>
</evidence>
<accession>A0A6N9NNL5</accession>
<reference evidence="2 3" key="1">
    <citation type="submission" date="2019-12" db="EMBL/GenBank/DDBJ databases">
        <authorList>
            <person name="Zhao J."/>
        </authorList>
    </citation>
    <scope>NUCLEOTIDE SEQUENCE [LARGE SCALE GENOMIC DNA]</scope>
    <source>
        <strain evidence="2 3">S-15</strain>
    </source>
</reference>
<dbReference type="InterPro" id="IPR016920">
    <property type="entry name" value="UCP029477"/>
</dbReference>
<evidence type="ECO:0000313" key="2">
    <source>
        <dbReference type="EMBL" id="NBG67452.1"/>
    </source>
</evidence>
<comment type="caution">
    <text evidence="2">The sequence shown here is derived from an EMBL/GenBank/DDBJ whole genome shotgun (WGS) entry which is preliminary data.</text>
</comment>
<evidence type="ECO:0000259" key="1">
    <source>
        <dbReference type="Pfam" id="PF09537"/>
    </source>
</evidence>
<dbReference type="SUPFAM" id="SSF47240">
    <property type="entry name" value="Ferritin-like"/>
    <property type="match status" value="1"/>
</dbReference>
<protein>
    <submittedName>
        <fullName evidence="2">PA2169 family four-helix-bundle protein</fullName>
    </submittedName>
</protein>
<name>A0A6N9NNL5_9FLAO</name>
<keyword evidence="3" id="KW-1185">Reference proteome</keyword>
<dbReference type="EMBL" id="WWNE01000018">
    <property type="protein sequence ID" value="NBG67452.1"/>
    <property type="molecule type" value="Genomic_DNA"/>
</dbReference>
<proteinExistence type="predicted"/>
<dbReference type="InterPro" id="IPR011971">
    <property type="entry name" value="CHP02284"/>
</dbReference>
<dbReference type="NCBIfam" id="TIGR02284">
    <property type="entry name" value="PA2169 family four-helix-bundle protein"/>
    <property type="match status" value="1"/>
</dbReference>
<dbReference type="Gene3D" id="1.20.1260.10">
    <property type="match status" value="1"/>
</dbReference>
<organism evidence="2 3">
    <name type="scientific">Acidiluteibacter ferrifornacis</name>
    <dbReference type="NCBI Taxonomy" id="2692424"/>
    <lineage>
        <taxon>Bacteria</taxon>
        <taxon>Pseudomonadati</taxon>
        <taxon>Bacteroidota</taxon>
        <taxon>Flavobacteriia</taxon>
        <taxon>Flavobacteriales</taxon>
        <taxon>Cryomorphaceae</taxon>
        <taxon>Acidiluteibacter</taxon>
    </lineage>
</organism>
<sequence length="143" mass="15952">METIKTLNNLLSRNYDAEKGFQLVAEKTKNPVLKNYFEKNSRMHNKFGHELKQEITHLGGKIDKGTSIEGDLHRGWLSVKAAVAGNTDEALIEECERGQTTALEDYQSAVNELKSNPLSSKLATHKAEIVDVVNELKTLELTA</sequence>
<dbReference type="RefSeq" id="WP_160634396.1">
    <property type="nucleotide sequence ID" value="NZ_WWNE01000018.1"/>
</dbReference>
<feature type="domain" description="DUF2383" evidence="1">
    <location>
        <begin position="3"/>
        <end position="111"/>
    </location>
</feature>
<dbReference type="InterPro" id="IPR019052">
    <property type="entry name" value="DUF2383"/>
</dbReference>
<dbReference type="InterPro" id="IPR012347">
    <property type="entry name" value="Ferritin-like"/>
</dbReference>
<dbReference type="Proteomes" id="UP000470771">
    <property type="component" value="Unassembled WGS sequence"/>
</dbReference>
<dbReference type="Pfam" id="PF09537">
    <property type="entry name" value="DUF2383"/>
    <property type="match status" value="1"/>
</dbReference>
<dbReference type="AlphaFoldDB" id="A0A6N9NNL5"/>
<dbReference type="InterPro" id="IPR009078">
    <property type="entry name" value="Ferritin-like_SF"/>
</dbReference>